<name>I4C9T2_DESTA</name>
<keyword evidence="2" id="KW-1185">Reference proteome</keyword>
<proteinExistence type="predicted"/>
<dbReference type="HOGENOM" id="CLU_2166926_0_0_7"/>
<accession>I4C9T2</accession>
<evidence type="ECO:0000313" key="1">
    <source>
        <dbReference type="EMBL" id="AFM26323.1"/>
    </source>
</evidence>
<dbReference type="Proteomes" id="UP000006055">
    <property type="component" value="Chromosome"/>
</dbReference>
<dbReference type="AlphaFoldDB" id="I4C9T2"/>
<evidence type="ECO:0000313" key="2">
    <source>
        <dbReference type="Proteomes" id="UP000006055"/>
    </source>
</evidence>
<organism evidence="1 2">
    <name type="scientific">Desulfomonile tiedjei (strain ATCC 49306 / DSM 6799 / DCB-1)</name>
    <dbReference type="NCBI Taxonomy" id="706587"/>
    <lineage>
        <taxon>Bacteria</taxon>
        <taxon>Pseudomonadati</taxon>
        <taxon>Thermodesulfobacteriota</taxon>
        <taxon>Desulfomonilia</taxon>
        <taxon>Desulfomonilales</taxon>
        <taxon>Desulfomonilaceae</taxon>
        <taxon>Desulfomonile</taxon>
    </lineage>
</organism>
<dbReference type="KEGG" id="dti:Desti_3678"/>
<protein>
    <submittedName>
        <fullName evidence="1">Uncharacterized protein</fullName>
    </submittedName>
</protein>
<sequence length="110" mass="12289">MVPDTLVAVAEQILIRFSVHNRKALLKNWWVPASVPAHLQNKSTSSVRQRLRTLPAFVKGGTFKTSEIMSADIGLACYSFLLFFPIPPVAGSRLKRAVVFVVECFVQILF</sequence>
<reference evidence="2" key="1">
    <citation type="submission" date="2012-06" db="EMBL/GenBank/DDBJ databases">
        <title>Complete sequence of chromosome of Desulfomonile tiedjei DSM 6799.</title>
        <authorList>
            <person name="Lucas S."/>
            <person name="Copeland A."/>
            <person name="Lapidus A."/>
            <person name="Glavina del Rio T."/>
            <person name="Dalin E."/>
            <person name="Tice H."/>
            <person name="Bruce D."/>
            <person name="Goodwin L."/>
            <person name="Pitluck S."/>
            <person name="Peters L."/>
            <person name="Ovchinnikova G."/>
            <person name="Zeytun A."/>
            <person name="Lu M."/>
            <person name="Kyrpides N."/>
            <person name="Mavromatis K."/>
            <person name="Ivanova N."/>
            <person name="Brettin T."/>
            <person name="Detter J.C."/>
            <person name="Han C."/>
            <person name="Larimer F."/>
            <person name="Land M."/>
            <person name="Hauser L."/>
            <person name="Markowitz V."/>
            <person name="Cheng J.-F."/>
            <person name="Hugenholtz P."/>
            <person name="Woyke T."/>
            <person name="Wu D."/>
            <person name="Spring S."/>
            <person name="Schroeder M."/>
            <person name="Brambilla E."/>
            <person name="Klenk H.-P."/>
            <person name="Eisen J.A."/>
        </authorList>
    </citation>
    <scope>NUCLEOTIDE SEQUENCE [LARGE SCALE GENOMIC DNA]</scope>
    <source>
        <strain evidence="2">ATCC 49306 / DSM 6799 / DCB-1</strain>
    </source>
</reference>
<gene>
    <name evidence="1" type="ordered locus">Desti_3678</name>
</gene>
<dbReference type="EMBL" id="CP003360">
    <property type="protein sequence ID" value="AFM26323.1"/>
    <property type="molecule type" value="Genomic_DNA"/>
</dbReference>